<evidence type="ECO:0000256" key="2">
    <source>
        <dbReference type="ARBA" id="ARBA00022691"/>
    </source>
</evidence>
<dbReference type="CDD" id="cd01335">
    <property type="entry name" value="Radical_SAM"/>
    <property type="match status" value="1"/>
</dbReference>
<name>A0A1M6CDR0_9BACT</name>
<dbReference type="Pfam" id="PF13186">
    <property type="entry name" value="SPASM"/>
    <property type="match status" value="1"/>
</dbReference>
<reference evidence="8" key="1">
    <citation type="submission" date="2016-11" db="EMBL/GenBank/DDBJ databases">
        <authorList>
            <person name="Varghese N."/>
            <person name="Submissions S."/>
        </authorList>
    </citation>
    <scope>NUCLEOTIDE SEQUENCE [LARGE SCALE GENOMIC DNA]</scope>
    <source>
        <strain evidence="8">DSM 16219</strain>
    </source>
</reference>
<evidence type="ECO:0000313" key="8">
    <source>
        <dbReference type="Proteomes" id="UP000183994"/>
    </source>
</evidence>
<keyword evidence="8" id="KW-1185">Reference proteome</keyword>
<evidence type="ECO:0000259" key="6">
    <source>
        <dbReference type="PROSITE" id="PS51918"/>
    </source>
</evidence>
<dbReference type="SFLD" id="SFLDS00029">
    <property type="entry name" value="Radical_SAM"/>
    <property type="match status" value="1"/>
</dbReference>
<feature type="domain" description="Radical SAM core" evidence="6">
    <location>
        <begin position="118"/>
        <end position="360"/>
    </location>
</feature>
<dbReference type="InterPro" id="IPR058240">
    <property type="entry name" value="rSAM_sf"/>
</dbReference>
<dbReference type="InterPro" id="IPR013785">
    <property type="entry name" value="Aldolase_TIM"/>
</dbReference>
<dbReference type="CDD" id="cd21109">
    <property type="entry name" value="SPASM"/>
    <property type="match status" value="1"/>
</dbReference>
<dbReference type="InterPro" id="IPR007197">
    <property type="entry name" value="rSAM"/>
</dbReference>
<sequence length="368" mass="41644">MTGPGFKNNRVRCIRPFTTMELQPGGEVSFCCVEWAKAPYIGNVQNQSLTEIWNSDAAQYIRRKMLAGEWEDVCRPGVCPTLVSEGWKELTTDGAGKKLFVLTERHIKDIQAGRTRMSASPTYVLMSNLEACNLKCPMCGPFRNIYTENRNDAPFDCAVEKQREIMEGENMAVLERISGDVVNGLPDLKVLGLCGAGDPLFRPDTRKILFSKDKRVRPEIALFTNGLLFNSKMWKKIKHNAFRYVNVSVDAAAKDTYEKVRPPGKWDDIVANLEFLSDLRAQGKIPQLFINFTVMRSNLEEMTDFVRLGERLKVDSVYFQKIRGIIRNRENFFDGPDKDQELLDRLEIIKPQAKKAAGGKTAVAFGNV</sequence>
<gene>
    <name evidence="7" type="ORF">SAMN02745216_00217</name>
</gene>
<dbReference type="Proteomes" id="UP000183994">
    <property type="component" value="Unassembled WGS sequence"/>
</dbReference>
<dbReference type="OrthoDB" id="8666056at2"/>
<dbReference type="RefSeq" id="WP_073472015.1">
    <property type="nucleotide sequence ID" value="NZ_FQZU01000001.1"/>
</dbReference>
<organism evidence="7 8">
    <name type="scientific">Desulfatibacillum alkenivorans DSM 16219</name>
    <dbReference type="NCBI Taxonomy" id="1121393"/>
    <lineage>
        <taxon>Bacteria</taxon>
        <taxon>Pseudomonadati</taxon>
        <taxon>Thermodesulfobacteriota</taxon>
        <taxon>Desulfobacteria</taxon>
        <taxon>Desulfobacterales</taxon>
        <taxon>Desulfatibacillaceae</taxon>
        <taxon>Desulfatibacillum</taxon>
    </lineage>
</organism>
<dbReference type="GO" id="GO:0046872">
    <property type="term" value="F:metal ion binding"/>
    <property type="evidence" value="ECO:0007669"/>
    <property type="project" value="UniProtKB-KW"/>
</dbReference>
<dbReference type="STRING" id="1121393.SAMN02745216_00217"/>
<dbReference type="AlphaFoldDB" id="A0A1M6CDR0"/>
<evidence type="ECO:0000256" key="3">
    <source>
        <dbReference type="ARBA" id="ARBA00022723"/>
    </source>
</evidence>
<dbReference type="InterPro" id="IPR050377">
    <property type="entry name" value="Radical_SAM_PqqE_MftC-like"/>
</dbReference>
<dbReference type="PANTHER" id="PTHR11228">
    <property type="entry name" value="RADICAL SAM DOMAIN PROTEIN"/>
    <property type="match status" value="1"/>
</dbReference>
<dbReference type="GO" id="GO:0003824">
    <property type="term" value="F:catalytic activity"/>
    <property type="evidence" value="ECO:0007669"/>
    <property type="project" value="InterPro"/>
</dbReference>
<keyword evidence="2" id="KW-0949">S-adenosyl-L-methionine</keyword>
<dbReference type="PROSITE" id="PS51918">
    <property type="entry name" value="RADICAL_SAM"/>
    <property type="match status" value="1"/>
</dbReference>
<dbReference type="InterPro" id="IPR023885">
    <property type="entry name" value="4Fe4S-binding_SPASM_dom"/>
</dbReference>
<evidence type="ECO:0000313" key="7">
    <source>
        <dbReference type="EMBL" id="SHI59190.1"/>
    </source>
</evidence>
<evidence type="ECO:0000256" key="4">
    <source>
        <dbReference type="ARBA" id="ARBA00023004"/>
    </source>
</evidence>
<keyword evidence="3" id="KW-0479">Metal-binding</keyword>
<dbReference type="Pfam" id="PF04055">
    <property type="entry name" value="Radical_SAM"/>
    <property type="match status" value="1"/>
</dbReference>
<keyword evidence="4" id="KW-0408">Iron</keyword>
<comment type="cofactor">
    <cofactor evidence="1">
        <name>[4Fe-4S] cluster</name>
        <dbReference type="ChEBI" id="CHEBI:49883"/>
    </cofactor>
</comment>
<dbReference type="GO" id="GO:0051536">
    <property type="term" value="F:iron-sulfur cluster binding"/>
    <property type="evidence" value="ECO:0007669"/>
    <property type="project" value="UniProtKB-KW"/>
</dbReference>
<dbReference type="EMBL" id="FQZU01000001">
    <property type="protein sequence ID" value="SHI59190.1"/>
    <property type="molecule type" value="Genomic_DNA"/>
</dbReference>
<evidence type="ECO:0000256" key="1">
    <source>
        <dbReference type="ARBA" id="ARBA00001966"/>
    </source>
</evidence>
<proteinExistence type="predicted"/>
<dbReference type="SUPFAM" id="SSF102114">
    <property type="entry name" value="Radical SAM enzymes"/>
    <property type="match status" value="2"/>
</dbReference>
<protein>
    <submittedName>
        <fullName evidence="7">Iron-sulfur cluster-binding domain-containing protein</fullName>
    </submittedName>
</protein>
<dbReference type="Gene3D" id="3.20.20.70">
    <property type="entry name" value="Aldolase class I"/>
    <property type="match status" value="2"/>
</dbReference>
<evidence type="ECO:0000256" key="5">
    <source>
        <dbReference type="ARBA" id="ARBA00023014"/>
    </source>
</evidence>
<dbReference type="PANTHER" id="PTHR11228:SF7">
    <property type="entry name" value="PQQA PEPTIDE CYCLASE"/>
    <property type="match status" value="1"/>
</dbReference>
<accession>A0A1M6CDR0</accession>
<dbReference type="SFLD" id="SFLDG01067">
    <property type="entry name" value="SPASM/twitch_domain_containing"/>
    <property type="match status" value="1"/>
</dbReference>
<keyword evidence="5" id="KW-0411">Iron-sulfur</keyword>